<dbReference type="PANTHER" id="PTHR43649:SF30">
    <property type="entry name" value="ABC TRANSPORTER SUBSTRATE-BINDING PROTEIN"/>
    <property type="match status" value="1"/>
</dbReference>
<dbReference type="EMBL" id="JXYS01000018">
    <property type="protein sequence ID" value="KJF18309.1"/>
    <property type="molecule type" value="Genomic_DNA"/>
</dbReference>
<dbReference type="STRING" id="1280514.AXFE_06970"/>
<dbReference type="Gene3D" id="3.40.190.10">
    <property type="entry name" value="Periplasmic binding protein-like II"/>
    <property type="match status" value="1"/>
</dbReference>
<dbReference type="OrthoDB" id="9795467at2"/>
<gene>
    <name evidence="1" type="primary">ugpB</name>
    <name evidence="1" type="ORF">AXFE_06970</name>
</gene>
<name>A0A0D8HKA0_9ACTN</name>
<dbReference type="InterPro" id="IPR050490">
    <property type="entry name" value="Bact_solute-bd_prot1"/>
</dbReference>
<organism evidence="1 2">
    <name type="scientific">Acidithrix ferrooxidans</name>
    <dbReference type="NCBI Taxonomy" id="1280514"/>
    <lineage>
        <taxon>Bacteria</taxon>
        <taxon>Bacillati</taxon>
        <taxon>Actinomycetota</taxon>
        <taxon>Acidimicrobiia</taxon>
        <taxon>Acidimicrobiales</taxon>
        <taxon>Acidimicrobiaceae</taxon>
        <taxon>Acidithrix</taxon>
    </lineage>
</organism>
<dbReference type="AlphaFoldDB" id="A0A0D8HKA0"/>
<evidence type="ECO:0000313" key="1">
    <source>
        <dbReference type="EMBL" id="KJF18309.1"/>
    </source>
</evidence>
<dbReference type="SUPFAM" id="SSF53850">
    <property type="entry name" value="Periplasmic binding protein-like II"/>
    <property type="match status" value="1"/>
</dbReference>
<dbReference type="PANTHER" id="PTHR43649">
    <property type="entry name" value="ARABINOSE-BINDING PROTEIN-RELATED"/>
    <property type="match status" value="1"/>
</dbReference>
<dbReference type="RefSeq" id="WP_052604468.1">
    <property type="nucleotide sequence ID" value="NZ_JXYS01000018.1"/>
</dbReference>
<dbReference type="Pfam" id="PF13416">
    <property type="entry name" value="SBP_bac_8"/>
    <property type="match status" value="1"/>
</dbReference>
<evidence type="ECO:0000313" key="2">
    <source>
        <dbReference type="Proteomes" id="UP000032360"/>
    </source>
</evidence>
<dbReference type="Proteomes" id="UP000032360">
    <property type="component" value="Unassembled WGS sequence"/>
</dbReference>
<comment type="caution">
    <text evidence="1">The sequence shown here is derived from an EMBL/GenBank/DDBJ whole genome shotgun (WGS) entry which is preliminary data.</text>
</comment>
<proteinExistence type="predicted"/>
<reference evidence="1 2" key="1">
    <citation type="submission" date="2015-01" db="EMBL/GenBank/DDBJ databases">
        <title>Draft genome of the acidophilic iron oxidizer Acidithrix ferrooxidans strain Py-F3.</title>
        <authorList>
            <person name="Poehlein A."/>
            <person name="Eisen S."/>
            <person name="Schloemann M."/>
            <person name="Johnson B.D."/>
            <person name="Daniel R."/>
            <person name="Muehling M."/>
        </authorList>
    </citation>
    <scope>NUCLEOTIDE SEQUENCE [LARGE SCALE GENOMIC DNA]</scope>
    <source>
        <strain evidence="1 2">Py-F3</strain>
    </source>
</reference>
<accession>A0A0D8HKA0</accession>
<sequence length="460" mass="47664">MQASQRAKKSKVDPNSIQSSMATWNFAKSKTRRNLLGSAAAAAIILSACGNSSASASTATTKAATTAAPVSFSLWESHNGGPVGAAVTALVDKFNASHPNITVKVVVTKASSKLPAAIAAGNPPTLAEISHYDGTLVKGGALVSWNSYLKGSSELTQSNVFPSVWTNGLVQGQHYRILASAKVSEVFYNETLFQAAGITTAPTTWAQLATDAAKLKSSTVIPIGWKDSSAHILPAILSNGGSMLAGGNAVGTSVNFNNAATTSTFTYFKNLYSSGDLVLDHGTTLRQDLASGHMAMIDGTSAGEQKLLDAVGGKFKVGAFVEPAGSTGHAANLVQGLGFVLPKGHSPAQDQAAWTFVSWWLQPAQQVYWDENTGFAPETQTGASALPASFLSTHSGLAASVKAMQSPYTYGRPVSDRYAQVQAELDSAFQQAVTGGMTISTAISQLQSQGNSYMSGASAI</sequence>
<protein>
    <submittedName>
        <fullName evidence="1">sn-glycerol-3-phosphate-binding periplasmic protein UgpB</fullName>
    </submittedName>
</protein>
<keyword evidence="2" id="KW-1185">Reference proteome</keyword>
<dbReference type="InterPro" id="IPR006059">
    <property type="entry name" value="SBP"/>
</dbReference>